<evidence type="ECO:0000313" key="2">
    <source>
        <dbReference type="Proteomes" id="UP000228528"/>
    </source>
</evidence>
<comment type="caution">
    <text evidence="1">The sequence shown here is derived from an EMBL/GenBank/DDBJ whole genome shotgun (WGS) entry which is preliminary data.</text>
</comment>
<name>A0A2M6P1V8_9BACT</name>
<evidence type="ECO:0000313" key="1">
    <source>
        <dbReference type="EMBL" id="PIR77668.1"/>
    </source>
</evidence>
<evidence type="ECO:0008006" key="3">
    <source>
        <dbReference type="Google" id="ProtNLM"/>
    </source>
</evidence>
<dbReference type="Pfam" id="PF13366">
    <property type="entry name" value="PDDEXK_3"/>
    <property type="match status" value="1"/>
</dbReference>
<dbReference type="InterPro" id="IPR026350">
    <property type="entry name" value="GxxExxY"/>
</dbReference>
<dbReference type="EMBL" id="PFBW01000053">
    <property type="protein sequence ID" value="PIR77668.1"/>
    <property type="molecule type" value="Genomic_DNA"/>
</dbReference>
<reference evidence="2" key="1">
    <citation type="submission" date="2017-09" db="EMBL/GenBank/DDBJ databases">
        <title>Depth-based differentiation of microbial function through sediment-hosted aquifers and enrichment of novel symbionts in the deep terrestrial subsurface.</title>
        <authorList>
            <person name="Probst A.J."/>
            <person name="Ladd B."/>
            <person name="Jarett J.K."/>
            <person name="Geller-Mcgrath D.E."/>
            <person name="Sieber C.M.K."/>
            <person name="Emerson J.B."/>
            <person name="Anantharaman K."/>
            <person name="Thomas B.C."/>
            <person name="Malmstrom R."/>
            <person name="Stieglmeier M."/>
            <person name="Klingl A."/>
            <person name="Woyke T."/>
            <person name="Ryan C.M."/>
            <person name="Banfield J.F."/>
        </authorList>
    </citation>
    <scope>NUCLEOTIDE SEQUENCE [LARGE SCALE GENOMIC DNA]</scope>
</reference>
<dbReference type="Proteomes" id="UP000228528">
    <property type="component" value="Unassembled WGS sequence"/>
</dbReference>
<organism evidence="1 2">
    <name type="scientific">Candidatus Magasanikbacteria bacterium CG10_big_fil_rev_8_21_14_0_10_38_6</name>
    <dbReference type="NCBI Taxonomy" id="1974647"/>
    <lineage>
        <taxon>Bacteria</taxon>
        <taxon>Candidatus Magasanikiibacteriota</taxon>
    </lineage>
</organism>
<dbReference type="NCBIfam" id="TIGR04256">
    <property type="entry name" value="GxxExxY"/>
    <property type="match status" value="1"/>
</dbReference>
<protein>
    <recommendedName>
        <fullName evidence="3">GxxExxY protein</fullName>
    </recommendedName>
</protein>
<dbReference type="AlphaFoldDB" id="A0A2M6P1V8"/>
<proteinExistence type="predicted"/>
<sequence length="129" mass="15395">MRRGNLLHKQLCYELVGICFTIHNYLGSYRNKKQYCDAIAHGLTVKNIEYEREKVLPISFVGERQGRNRVDFLIDDNVILEIKRVPQIFRNNYHQCMRYLTSSEKELCLLINFYPKSLFVKRILKPKLL</sequence>
<accession>A0A2M6P1V8</accession>
<gene>
    <name evidence="1" type="ORF">COU30_01210</name>
</gene>